<gene>
    <name evidence="19" type="ORF">PTSG_07432</name>
</gene>
<accession>F2UIP5</accession>
<dbReference type="STRING" id="946362.F2UIP5"/>
<dbReference type="FunFam" id="1.10.132.30:FF:000001">
    <property type="entry name" value="DNA-directed RNA polymerase subunit"/>
    <property type="match status" value="1"/>
</dbReference>
<feature type="compositionally biased region" description="Low complexity" evidence="17">
    <location>
        <begin position="1605"/>
        <end position="1823"/>
    </location>
</feature>
<feature type="coiled-coil region" evidence="16">
    <location>
        <begin position="949"/>
        <end position="979"/>
    </location>
</feature>
<evidence type="ECO:0000256" key="11">
    <source>
        <dbReference type="ARBA" id="ARBA00023125"/>
    </source>
</evidence>
<keyword evidence="8" id="KW-0677">Repeat</keyword>
<dbReference type="InterPro" id="IPR006592">
    <property type="entry name" value="RNA_pol_N"/>
</dbReference>
<dbReference type="GO" id="GO:0006366">
    <property type="term" value="P:transcription by RNA polymerase II"/>
    <property type="evidence" value="ECO:0007669"/>
    <property type="project" value="InterPro"/>
</dbReference>
<dbReference type="FunFam" id="1.10.274.100:FF:000001">
    <property type="entry name" value="DNA-directed RNA polymerase subunit"/>
    <property type="match status" value="1"/>
</dbReference>
<organism evidence="20">
    <name type="scientific">Salpingoeca rosetta (strain ATCC 50818 / BSB-021)</name>
    <dbReference type="NCBI Taxonomy" id="946362"/>
    <lineage>
        <taxon>Eukaryota</taxon>
        <taxon>Choanoflagellata</taxon>
        <taxon>Craspedida</taxon>
        <taxon>Salpingoecidae</taxon>
        <taxon>Salpingoeca</taxon>
    </lineage>
</organism>
<dbReference type="Gene3D" id="6.10.250.2940">
    <property type="match status" value="1"/>
</dbReference>
<reference evidence="19" key="1">
    <citation type="submission" date="2009-08" db="EMBL/GenBank/DDBJ databases">
        <title>Annotation of Salpingoeca rosetta.</title>
        <authorList>
            <consortium name="The Broad Institute Genome Sequencing Platform"/>
            <person name="Russ C."/>
            <person name="Cuomo C."/>
            <person name="Burger G."/>
            <person name="Gray M.W."/>
            <person name="Holland P.W.H."/>
            <person name="King N."/>
            <person name="Lang F.B.F."/>
            <person name="Roger A.J."/>
            <person name="Ruiz-Trillo I."/>
            <person name="Young S.K."/>
            <person name="Zeng Q."/>
            <person name="Gargeya S."/>
            <person name="Alvarado L."/>
            <person name="Berlin A."/>
            <person name="Chapman S.B."/>
            <person name="Chen Z."/>
            <person name="Freedman E."/>
            <person name="Gellesch M."/>
            <person name="Goldberg J."/>
            <person name="Griggs A."/>
            <person name="Gujja S."/>
            <person name="Heilman E."/>
            <person name="Heiman D."/>
            <person name="Howarth C."/>
            <person name="Mehta T."/>
            <person name="Neiman D."/>
            <person name="Pearson M."/>
            <person name="Roberts A."/>
            <person name="Saif S."/>
            <person name="Shea T."/>
            <person name="Shenoy N."/>
            <person name="Sisk P."/>
            <person name="Stolte C."/>
            <person name="Sykes S."/>
            <person name="White J."/>
            <person name="Yandava C."/>
            <person name="Haas B."/>
            <person name="Nusbaum C."/>
            <person name="Birren B."/>
        </authorList>
    </citation>
    <scope>NUCLEOTIDE SEQUENCE [LARGE SCALE GENOMIC DNA]</scope>
    <source>
        <strain evidence="19">ATCC 50818</strain>
    </source>
</reference>
<evidence type="ECO:0000256" key="5">
    <source>
        <dbReference type="ARBA" id="ARBA00022679"/>
    </source>
</evidence>
<dbReference type="InterPro" id="IPR007081">
    <property type="entry name" value="RNA_pol_Rpb1_5"/>
</dbReference>
<evidence type="ECO:0000256" key="14">
    <source>
        <dbReference type="ARBA" id="ARBA00048552"/>
    </source>
</evidence>
<dbReference type="InterPro" id="IPR007080">
    <property type="entry name" value="RNA_pol_Rpb1_1"/>
</dbReference>
<keyword evidence="11" id="KW-0238">DNA-binding</keyword>
<dbReference type="Pfam" id="PF05001">
    <property type="entry name" value="RNA_pol_Rpb1_R"/>
    <property type="match status" value="15"/>
</dbReference>
<dbReference type="FunFam" id="4.10.860.120:FF:000003">
    <property type="entry name" value="DNA-directed RNA polymerase subunit"/>
    <property type="match status" value="1"/>
</dbReference>
<dbReference type="Pfam" id="PF04990">
    <property type="entry name" value="RNA_pol_Rpb1_7"/>
    <property type="match status" value="1"/>
</dbReference>
<dbReference type="Gene3D" id="1.10.132.30">
    <property type="match status" value="1"/>
</dbReference>
<dbReference type="CDD" id="cd02584">
    <property type="entry name" value="RNAP_II_Rpb1_C"/>
    <property type="match status" value="1"/>
</dbReference>
<dbReference type="EMBL" id="GL832976">
    <property type="protein sequence ID" value="EGD77094.1"/>
    <property type="molecule type" value="Genomic_DNA"/>
</dbReference>
<feature type="region of interest" description="Disordered" evidence="17">
    <location>
        <begin position="1541"/>
        <end position="1834"/>
    </location>
</feature>
<keyword evidence="9" id="KW-0862">Zinc</keyword>
<dbReference type="GeneID" id="16071496"/>
<proteinExistence type="inferred from homology"/>
<dbReference type="Gene3D" id="3.30.1360.140">
    <property type="match status" value="1"/>
</dbReference>
<keyword evidence="4" id="KW-0597">Phosphoprotein</keyword>
<protein>
    <recommendedName>
        <fullName evidence="15">DNA-directed RNA polymerase subunit</fullName>
        <ecNumber evidence="15">2.7.7.6</ecNumber>
    </recommendedName>
</protein>
<evidence type="ECO:0000256" key="9">
    <source>
        <dbReference type="ARBA" id="ARBA00022833"/>
    </source>
</evidence>
<comment type="function">
    <text evidence="15">DNA-dependent RNA polymerase catalyzes the transcription of DNA into RNA using the four ribonucleoside triphosphates as substrates.</text>
</comment>
<dbReference type="NCBIfam" id="NF006336">
    <property type="entry name" value="PRK08566.1"/>
    <property type="match status" value="1"/>
</dbReference>
<evidence type="ECO:0000256" key="17">
    <source>
        <dbReference type="SAM" id="MobiDB-lite"/>
    </source>
</evidence>
<dbReference type="GO" id="GO:0003899">
    <property type="term" value="F:DNA-directed RNA polymerase activity"/>
    <property type="evidence" value="ECO:0007669"/>
    <property type="project" value="UniProtKB-EC"/>
</dbReference>
<dbReference type="InterPro" id="IPR000684">
    <property type="entry name" value="RNA_pol_II_repeat_euk"/>
</dbReference>
<dbReference type="EC" id="2.7.7.6" evidence="15"/>
<dbReference type="InterPro" id="IPR042102">
    <property type="entry name" value="RNA_pol_Rpb1_3_sf"/>
</dbReference>
<dbReference type="GO" id="GO:0003677">
    <property type="term" value="F:DNA binding"/>
    <property type="evidence" value="ECO:0007669"/>
    <property type="project" value="UniProtKB-KW"/>
</dbReference>
<dbReference type="InterPro" id="IPR038120">
    <property type="entry name" value="Rpb1_funnel_sf"/>
</dbReference>
<dbReference type="OrthoDB" id="270392at2759"/>
<evidence type="ECO:0000256" key="1">
    <source>
        <dbReference type="ARBA" id="ARBA00004123"/>
    </source>
</evidence>
<comment type="similarity">
    <text evidence="2 15">Belongs to the RNA polymerase beta' chain family.</text>
</comment>
<dbReference type="SUPFAM" id="SSF64484">
    <property type="entry name" value="beta and beta-prime subunits of DNA dependent RNA-polymerase"/>
    <property type="match status" value="1"/>
</dbReference>
<keyword evidence="6 15" id="KW-0548">Nucleotidyltransferase</keyword>
<dbReference type="FunFam" id="1.10.150.390:FF:000001">
    <property type="entry name" value="DNA-directed RNA polymerase subunit"/>
    <property type="match status" value="1"/>
</dbReference>
<dbReference type="GO" id="GO:0005665">
    <property type="term" value="C:RNA polymerase II, core complex"/>
    <property type="evidence" value="ECO:0007669"/>
    <property type="project" value="TreeGrafter"/>
</dbReference>
<evidence type="ECO:0000259" key="18">
    <source>
        <dbReference type="SMART" id="SM00663"/>
    </source>
</evidence>
<keyword evidence="12 15" id="KW-0804">Transcription</keyword>
<dbReference type="InterPro" id="IPR038593">
    <property type="entry name" value="RNA_pol_Rpb1_7_sf"/>
</dbReference>
<keyword evidence="13" id="KW-0539">Nucleus</keyword>
<dbReference type="Gene3D" id="1.10.274.100">
    <property type="entry name" value="RNA polymerase Rpb1, domain 3"/>
    <property type="match status" value="1"/>
</dbReference>
<dbReference type="RefSeq" id="XP_004990933.1">
    <property type="nucleotide sequence ID" value="XM_004990876.1"/>
</dbReference>
<dbReference type="OMA" id="KPCMGIV"/>
<dbReference type="InterPro" id="IPR007083">
    <property type="entry name" value="RNA_pol_Rpb1_4"/>
</dbReference>
<dbReference type="PANTHER" id="PTHR19376:SF37">
    <property type="entry name" value="DNA-DIRECTED RNA POLYMERASE II SUBUNIT RPB1"/>
    <property type="match status" value="1"/>
</dbReference>
<dbReference type="InParanoid" id="F2UIP5"/>
<dbReference type="Pfam" id="PF04992">
    <property type="entry name" value="RNA_pol_Rpb1_6"/>
    <property type="match status" value="1"/>
</dbReference>
<evidence type="ECO:0000256" key="10">
    <source>
        <dbReference type="ARBA" id="ARBA00022842"/>
    </source>
</evidence>
<dbReference type="SMART" id="SM00663">
    <property type="entry name" value="RPOLA_N"/>
    <property type="match status" value="1"/>
</dbReference>
<feature type="region of interest" description="Disordered" evidence="17">
    <location>
        <begin position="170"/>
        <end position="193"/>
    </location>
</feature>
<dbReference type="CDD" id="cd02733">
    <property type="entry name" value="RNAP_II_RPB1_N"/>
    <property type="match status" value="1"/>
</dbReference>
<evidence type="ECO:0000256" key="15">
    <source>
        <dbReference type="RuleBase" id="RU004279"/>
    </source>
</evidence>
<keyword evidence="5 15" id="KW-0808">Transferase</keyword>
<evidence type="ECO:0000313" key="20">
    <source>
        <dbReference type="Proteomes" id="UP000007799"/>
    </source>
</evidence>
<dbReference type="Pfam" id="PF04983">
    <property type="entry name" value="RNA_pol_Rpb1_3"/>
    <property type="match status" value="1"/>
</dbReference>
<evidence type="ECO:0000256" key="13">
    <source>
        <dbReference type="ARBA" id="ARBA00023242"/>
    </source>
</evidence>
<evidence type="ECO:0000313" key="19">
    <source>
        <dbReference type="EMBL" id="EGD77094.1"/>
    </source>
</evidence>
<dbReference type="GO" id="GO:0046872">
    <property type="term" value="F:metal ion binding"/>
    <property type="evidence" value="ECO:0007669"/>
    <property type="project" value="UniProtKB-KW"/>
</dbReference>
<keyword evidence="10" id="KW-0460">Magnesium</keyword>
<evidence type="ECO:0000256" key="16">
    <source>
        <dbReference type="SAM" id="Coils"/>
    </source>
</evidence>
<evidence type="ECO:0000256" key="3">
    <source>
        <dbReference type="ARBA" id="ARBA00022478"/>
    </source>
</evidence>
<feature type="domain" description="RNA polymerase N-terminal" evidence="18">
    <location>
        <begin position="246"/>
        <end position="549"/>
    </location>
</feature>
<evidence type="ECO:0000256" key="6">
    <source>
        <dbReference type="ARBA" id="ARBA00022695"/>
    </source>
</evidence>
<dbReference type="Gene3D" id="4.10.860.120">
    <property type="entry name" value="RNA polymerase II, clamp domain"/>
    <property type="match status" value="1"/>
</dbReference>
<comment type="subcellular location">
    <subcellularLocation>
        <location evidence="1">Nucleus</location>
    </subcellularLocation>
</comment>
<dbReference type="Proteomes" id="UP000007799">
    <property type="component" value="Unassembled WGS sequence"/>
</dbReference>
<dbReference type="PANTHER" id="PTHR19376">
    <property type="entry name" value="DNA-DIRECTED RNA POLYMERASE"/>
    <property type="match status" value="1"/>
</dbReference>
<keyword evidence="16" id="KW-0175">Coiled coil</keyword>
<evidence type="ECO:0000256" key="12">
    <source>
        <dbReference type="ARBA" id="ARBA00023163"/>
    </source>
</evidence>
<dbReference type="Pfam" id="PF04997">
    <property type="entry name" value="RNA_pol_Rpb1_1"/>
    <property type="match status" value="1"/>
</dbReference>
<evidence type="ECO:0000256" key="7">
    <source>
        <dbReference type="ARBA" id="ARBA00022723"/>
    </source>
</evidence>
<dbReference type="Gene3D" id="1.10.150.390">
    <property type="match status" value="1"/>
</dbReference>
<dbReference type="Pfam" id="PF05000">
    <property type="entry name" value="RNA_pol_Rpb1_4"/>
    <property type="match status" value="1"/>
</dbReference>
<dbReference type="InterPro" id="IPR045867">
    <property type="entry name" value="DNA-dir_RpoC_beta_prime"/>
</dbReference>
<comment type="catalytic activity">
    <reaction evidence="14 15">
        <text>RNA(n) + a ribonucleoside 5'-triphosphate = RNA(n+1) + diphosphate</text>
        <dbReference type="Rhea" id="RHEA:21248"/>
        <dbReference type="Rhea" id="RHEA-COMP:14527"/>
        <dbReference type="Rhea" id="RHEA-COMP:17342"/>
        <dbReference type="ChEBI" id="CHEBI:33019"/>
        <dbReference type="ChEBI" id="CHEBI:61557"/>
        <dbReference type="ChEBI" id="CHEBI:140395"/>
        <dbReference type="EC" id="2.7.7.6"/>
    </reaction>
</comment>
<keyword evidence="20" id="KW-1185">Reference proteome</keyword>
<dbReference type="FunCoup" id="F2UIP5">
    <property type="interactions" value="1495"/>
</dbReference>
<dbReference type="FunFam" id="2.40.40.20:FF:000019">
    <property type="entry name" value="DNA-directed RNA polymerase II subunit RPB1"/>
    <property type="match status" value="1"/>
</dbReference>
<evidence type="ECO:0000256" key="4">
    <source>
        <dbReference type="ARBA" id="ARBA00022553"/>
    </source>
</evidence>
<dbReference type="Gene3D" id="6.20.50.80">
    <property type="match status" value="1"/>
</dbReference>
<dbReference type="PROSITE" id="PS00115">
    <property type="entry name" value="RNA_POL_II_REPEAT"/>
    <property type="match status" value="19"/>
</dbReference>
<keyword evidence="7" id="KW-0479">Metal-binding</keyword>
<dbReference type="Pfam" id="PF04998">
    <property type="entry name" value="RNA_pol_Rpb1_5"/>
    <property type="match status" value="1"/>
</dbReference>
<name>F2UIP5_SALR5</name>
<dbReference type="InterPro" id="IPR007075">
    <property type="entry name" value="RNA_pol_Rpb1_6"/>
</dbReference>
<dbReference type="PRINTS" id="PR01217">
    <property type="entry name" value="PRICHEXTENSN"/>
</dbReference>
<evidence type="ECO:0000256" key="8">
    <source>
        <dbReference type="ARBA" id="ARBA00022737"/>
    </source>
</evidence>
<dbReference type="InterPro" id="IPR007066">
    <property type="entry name" value="RNA_pol_Rpb1_3"/>
</dbReference>
<dbReference type="KEGG" id="sre:PTSG_07432"/>
<dbReference type="Gene3D" id="2.40.40.20">
    <property type="match status" value="1"/>
</dbReference>
<dbReference type="InterPro" id="IPR044893">
    <property type="entry name" value="RNA_pol_Rpb1_clamp_domain"/>
</dbReference>
<dbReference type="InterPro" id="IPR000722">
    <property type="entry name" value="RNA_pol_asu"/>
</dbReference>
<dbReference type="Pfam" id="PF00623">
    <property type="entry name" value="RNA_pol_Rpb1_2"/>
    <property type="match status" value="1"/>
</dbReference>
<dbReference type="InterPro" id="IPR007073">
    <property type="entry name" value="RNA_pol_Rpb1_7"/>
</dbReference>
<evidence type="ECO:0000256" key="2">
    <source>
        <dbReference type="ARBA" id="ARBA00006460"/>
    </source>
</evidence>
<sequence length="1834" mass="202228">MVTFAERPSVAPLRKAKRIKFGILSPDEIKAGSVCEITTPEHQENGVPKPGGLSDPRMGPIDRDLRCETCHGTASECPGHFGHIDLAKPVVHVGMISKIVQVLRCICKSCSKLLVDLSDDEVKEILRRTKNDPKKRLKAIAKKCAGRKVCEAGTGMDDDRPDDIQLSPEEELEKQGHSGCGAEQPKSVRRSTEPGHTLEIIMETKDDNGLVTARTMSTEEIYELLHNISHADAEALGFDPHHTRPDWLMITCLPVPPLAVRPSVQMGSGGRSHDDLTNQYAEIVKANNGLRENEQSGAPRHVIEENVLYLQFKVATLFDNNLPHMPMSMQKSGRPIKAISQRLKGKEGRIRGNLMGKRVDFSARTVINPDPNLEIDQVGVPTSVALTLTVPERVTNFNINTMKQYVDRGPNQHPGAKYIIRDDGQRIDLRHARNAMDLNLQPGYIVERHLKDDDVIIFNRQPTLHKMSMMGHRVKVLPWSTFRMNLSVTSPYNADFDGDEMNLHVPQSLGTRAEVEEIMMVQRNILTPQANRPVMGIIQDTLTAIRKLTFRDTFIEKDDMMQLLMWYPNWDGRLPEPALLKPKELWTGKQLVSMVLPDKINLVQFYSQHDGSVDTPRDKDGNVIEAEDATHITQHDTRVLIQNGKLISGILCKKTMGARANGVIHVIMMEHGHERARQFYGNVQTVVNNWLLIHGHSIGIGDAIADTHTYDTIDSEKAAANEKVNELIQDAQLDKIEPSPGHTIRQTFEAKVNKNLNQVIKKTGGAVQKALSEHNNFKAMSTAGSKGSEINISQIIACVSQQNVEGKRIPFGFRHRSLPHFVKDDYGPHACGFVFSSYIQGLEPHEFFFHAMGGREGLIDTAVKTAETGYIQRRLVKSMEGLRLEYDGTVRNSTGDLVQLHYGEDGMDGALVESQSLTLKLDNATFEKRFLTNVANTRSLRRFLTEDVVDDLAASQDAAQQLLDEYEQLIRDRDELRKVHDRGNETVVLPVNLHRLLWNAQKLFHIDGTQPSDLNPLYALTSINALTKKLIVVPGDDPISVAAQESTTLQFCCHLRSMLATNRLIHEHRLTREAFEWVLGEIEHRFAQSQAQPAEMVGPLAAQCLGEPTTQMTLNTFHQAGYSAKNVTLGVPRLKEIINVSRNPKTPSMLLFLDEQASDNETLALRCLYDLEYTPLSAVVKKSSICFDPDERNTIIQEDLEFLQDYFDDPDYHPEDLSPWVLRLELDSVQMTLRDVSCDMIEEKIESYLESTVKCVYTTNAAAKQKVMRIRLTKVEENEEGMEDFMSADRLLRLVEERLLKNLHLKGVEEISRGYISKPETKEPEKLKRYYDENGTFQSKSGWIIETDGSSLAKVLSHPHVDPENSSTNDIVEVFQVFGIEAARKAVENEIINVVTSGGANVNYRHLSLLCDIMTNKGSLMAITRHGINRQSTGALMRASFEETVDILLEAAAHAETDTMRGVSENIMLGNLAPVGTGYFDLFIDRDMLSQAITFRPTDLVGDDDILGAEEGDDLGEGAATPWTSARTPAHFAASPSIVGGQTPIMGQFTPDHAFDGTLSPGRSPVADSPGFGAMSPSYNPASPRYAPQSPGYSPTSPRADAAASPMYSPTSPGYSPTSPKPGQSPTSPSYSPTSPGYSPTSPSFSPTSPSYSPTSPSYSPTSPSYSPTSPSYSPTSPSYSPTSPSYSPTSPSYSPTSPSYSPTSPSYSPTSPSYSPTSPSYSPTSPSYSPTSPSYSPTSPSYSPTSPSYSPTSPSYSPTSPSYSPTSPSYSPTSPSYSPTSPSYSPTSPSYSPTSPSYSPTSPSYSPTSPSYSPTSPSYSPTAPGGSNNNPSR</sequence>
<dbReference type="Gene3D" id="3.30.1490.180">
    <property type="entry name" value="RNA polymerase ii"/>
    <property type="match status" value="1"/>
</dbReference>
<keyword evidence="3 15" id="KW-0240">DNA-directed RNA polymerase</keyword>
<dbReference type="eggNOG" id="KOG0260">
    <property type="taxonomic scope" value="Eukaryota"/>
</dbReference>